<dbReference type="STRING" id="1051891.A0A0C3M139"/>
<dbReference type="Pfam" id="PF05988">
    <property type="entry name" value="DUF899"/>
    <property type="match status" value="1"/>
</dbReference>
<dbReference type="InterPro" id="IPR010296">
    <property type="entry name" value="DUF899_thioredox"/>
</dbReference>
<organism evidence="2 3">
    <name type="scientific">Tulasnella calospora MUT 4182</name>
    <dbReference type="NCBI Taxonomy" id="1051891"/>
    <lineage>
        <taxon>Eukaryota</taxon>
        <taxon>Fungi</taxon>
        <taxon>Dikarya</taxon>
        <taxon>Basidiomycota</taxon>
        <taxon>Agaricomycotina</taxon>
        <taxon>Agaricomycetes</taxon>
        <taxon>Cantharellales</taxon>
        <taxon>Tulasnellaceae</taxon>
        <taxon>Tulasnella</taxon>
    </lineage>
</organism>
<evidence type="ECO:0000313" key="2">
    <source>
        <dbReference type="EMBL" id="KIO27362.1"/>
    </source>
</evidence>
<feature type="signal peptide" evidence="1">
    <location>
        <begin position="1"/>
        <end position="19"/>
    </location>
</feature>
<sequence>MKLSLVLIAIAGTFSQASAAGVPVYGQCGGTGYTGPVTRNGILALDQIIAYQRLDGIKHWHFNPRNVVAKEIFGATRRTYSDIIGNDTYFPVEIGLPSAFFYNDKDTGNIYHTYSTDARGLDVLLDTLPEPDFTPKGRDEEQFGRNKMAWVKRYDEYEAKEIVKPTPRAPLEIPWAGTR</sequence>
<protein>
    <submittedName>
        <fullName evidence="2">Uncharacterized protein</fullName>
    </submittedName>
</protein>
<dbReference type="EMBL" id="KN823010">
    <property type="protein sequence ID" value="KIO27362.1"/>
    <property type="molecule type" value="Genomic_DNA"/>
</dbReference>
<reference evidence="2 3" key="1">
    <citation type="submission" date="2014-04" db="EMBL/GenBank/DDBJ databases">
        <authorList>
            <consortium name="DOE Joint Genome Institute"/>
            <person name="Kuo A."/>
            <person name="Girlanda M."/>
            <person name="Perotto S."/>
            <person name="Kohler A."/>
            <person name="Nagy L.G."/>
            <person name="Floudas D."/>
            <person name="Copeland A."/>
            <person name="Barry K.W."/>
            <person name="Cichocki N."/>
            <person name="Veneault-Fourrey C."/>
            <person name="LaButti K."/>
            <person name="Lindquist E.A."/>
            <person name="Lipzen A."/>
            <person name="Lundell T."/>
            <person name="Morin E."/>
            <person name="Murat C."/>
            <person name="Sun H."/>
            <person name="Tunlid A."/>
            <person name="Henrissat B."/>
            <person name="Grigoriev I.V."/>
            <person name="Hibbett D.S."/>
            <person name="Martin F."/>
            <person name="Nordberg H.P."/>
            <person name="Cantor M.N."/>
            <person name="Hua S.X."/>
        </authorList>
    </citation>
    <scope>NUCLEOTIDE SEQUENCE [LARGE SCALE GENOMIC DNA]</scope>
    <source>
        <strain evidence="2 3">MUT 4182</strain>
    </source>
</reference>
<evidence type="ECO:0000313" key="3">
    <source>
        <dbReference type="Proteomes" id="UP000054248"/>
    </source>
</evidence>
<name>A0A0C3M139_9AGAM</name>
<dbReference type="Proteomes" id="UP000054248">
    <property type="component" value="Unassembled WGS sequence"/>
</dbReference>
<proteinExistence type="predicted"/>
<feature type="chain" id="PRO_5002166837" evidence="1">
    <location>
        <begin position="20"/>
        <end position="179"/>
    </location>
</feature>
<keyword evidence="3" id="KW-1185">Reference proteome</keyword>
<evidence type="ECO:0000256" key="1">
    <source>
        <dbReference type="SAM" id="SignalP"/>
    </source>
</evidence>
<dbReference type="OrthoDB" id="3503208at2759"/>
<accession>A0A0C3M139</accession>
<keyword evidence="1" id="KW-0732">Signal</keyword>
<gene>
    <name evidence="2" type="ORF">M407DRAFT_7323</name>
</gene>
<dbReference type="AlphaFoldDB" id="A0A0C3M139"/>
<dbReference type="HOGENOM" id="CLU_1504540_0_0_1"/>
<reference evidence="3" key="2">
    <citation type="submission" date="2015-01" db="EMBL/GenBank/DDBJ databases">
        <title>Evolutionary Origins and Diversification of the Mycorrhizal Mutualists.</title>
        <authorList>
            <consortium name="DOE Joint Genome Institute"/>
            <consortium name="Mycorrhizal Genomics Consortium"/>
            <person name="Kohler A."/>
            <person name="Kuo A."/>
            <person name="Nagy L.G."/>
            <person name="Floudas D."/>
            <person name="Copeland A."/>
            <person name="Barry K.W."/>
            <person name="Cichocki N."/>
            <person name="Veneault-Fourrey C."/>
            <person name="LaButti K."/>
            <person name="Lindquist E.A."/>
            <person name="Lipzen A."/>
            <person name="Lundell T."/>
            <person name="Morin E."/>
            <person name="Murat C."/>
            <person name="Riley R."/>
            <person name="Ohm R."/>
            <person name="Sun H."/>
            <person name="Tunlid A."/>
            <person name="Henrissat B."/>
            <person name="Grigoriev I.V."/>
            <person name="Hibbett D.S."/>
            <person name="Martin F."/>
        </authorList>
    </citation>
    <scope>NUCLEOTIDE SEQUENCE [LARGE SCALE GENOMIC DNA]</scope>
    <source>
        <strain evidence="3">MUT 4182</strain>
    </source>
</reference>